<proteinExistence type="predicted"/>
<dbReference type="AlphaFoldDB" id="A0A4C1VF24"/>
<evidence type="ECO:0000313" key="1">
    <source>
        <dbReference type="EMBL" id="GBP37436.1"/>
    </source>
</evidence>
<organism evidence="1 2">
    <name type="scientific">Eumeta variegata</name>
    <name type="common">Bagworm moth</name>
    <name type="synonym">Eumeta japonica</name>
    <dbReference type="NCBI Taxonomy" id="151549"/>
    <lineage>
        <taxon>Eukaryota</taxon>
        <taxon>Metazoa</taxon>
        <taxon>Ecdysozoa</taxon>
        <taxon>Arthropoda</taxon>
        <taxon>Hexapoda</taxon>
        <taxon>Insecta</taxon>
        <taxon>Pterygota</taxon>
        <taxon>Neoptera</taxon>
        <taxon>Endopterygota</taxon>
        <taxon>Lepidoptera</taxon>
        <taxon>Glossata</taxon>
        <taxon>Ditrysia</taxon>
        <taxon>Tineoidea</taxon>
        <taxon>Psychidae</taxon>
        <taxon>Oiketicinae</taxon>
        <taxon>Eumeta</taxon>
    </lineage>
</organism>
<dbReference type="Proteomes" id="UP000299102">
    <property type="component" value="Unassembled WGS sequence"/>
</dbReference>
<gene>
    <name evidence="1" type="ORF">EVAR_16341_1</name>
</gene>
<reference evidence="1 2" key="1">
    <citation type="journal article" date="2019" name="Commun. Biol.">
        <title>The bagworm genome reveals a unique fibroin gene that provides high tensile strength.</title>
        <authorList>
            <person name="Kono N."/>
            <person name="Nakamura H."/>
            <person name="Ohtoshi R."/>
            <person name="Tomita M."/>
            <person name="Numata K."/>
            <person name="Arakawa K."/>
        </authorList>
    </citation>
    <scope>NUCLEOTIDE SEQUENCE [LARGE SCALE GENOMIC DNA]</scope>
</reference>
<comment type="caution">
    <text evidence="1">The sequence shown here is derived from an EMBL/GenBank/DDBJ whole genome shotgun (WGS) entry which is preliminary data.</text>
</comment>
<dbReference type="EMBL" id="BGZK01000333">
    <property type="protein sequence ID" value="GBP37436.1"/>
    <property type="molecule type" value="Genomic_DNA"/>
</dbReference>
<evidence type="ECO:0000313" key="2">
    <source>
        <dbReference type="Proteomes" id="UP000299102"/>
    </source>
</evidence>
<sequence length="103" mass="11615">MARSALDHSIRGLASTVNDLRRLLVINIELISYRPREHNARPTFTNPLFACLTVLLLYCGLGLQSAGWQHQLSTVKERSTNARRMIATDGLNYSTRHGTNEHI</sequence>
<keyword evidence="2" id="KW-1185">Reference proteome</keyword>
<name>A0A4C1VF24_EUMVA</name>
<protein>
    <submittedName>
        <fullName evidence="1">Uncharacterized protein</fullName>
    </submittedName>
</protein>
<accession>A0A4C1VF24</accession>